<feature type="domain" description="Response regulatory" evidence="6">
    <location>
        <begin position="1"/>
        <end position="116"/>
    </location>
</feature>
<dbReference type="GO" id="GO:0006355">
    <property type="term" value="P:regulation of DNA-templated transcription"/>
    <property type="evidence" value="ECO:0007669"/>
    <property type="project" value="InterPro"/>
</dbReference>
<proteinExistence type="predicted"/>
<sequence>MERVTIFSTDNAAESFDDFEHDGCRYCFSAIGPDGPAGLIDGPLWIFLDWVMPEMSGLEMCRRLRANSRTAQAHITMVLDQDDAEDRRRALRAGADDYMVGRADRHAMLDRVMALHSLETPRLSAQVLELSDFRIDLGAEQAKWRGNTIQLRPNEFRLLRFMVENPNRVLSRQELIDGLGKKDEPMDLRTVDVWIKRLRFGLKNAGAGSLLRTVHAKGYVLDAS</sequence>
<keyword evidence="1 4" id="KW-0597">Phosphoprotein</keyword>
<dbReference type="SUPFAM" id="SSF52172">
    <property type="entry name" value="CheY-like"/>
    <property type="match status" value="1"/>
</dbReference>
<dbReference type="PANTHER" id="PTHR48111:SF40">
    <property type="entry name" value="PHOSPHATE REGULON TRANSCRIPTIONAL REGULATORY PROTEIN PHOB"/>
    <property type="match status" value="1"/>
</dbReference>
<keyword evidence="2" id="KW-0902">Two-component regulatory system</keyword>
<name>A0A6I4TAA1_9SPHN</name>
<dbReference type="CDD" id="cd00383">
    <property type="entry name" value="trans_reg_C"/>
    <property type="match status" value="1"/>
</dbReference>
<feature type="DNA-binding region" description="OmpR/PhoB-type" evidence="5">
    <location>
        <begin position="125"/>
        <end position="223"/>
    </location>
</feature>
<protein>
    <submittedName>
        <fullName evidence="8">Response regulator</fullName>
    </submittedName>
</protein>
<dbReference type="Pfam" id="PF00486">
    <property type="entry name" value="Trans_reg_C"/>
    <property type="match status" value="1"/>
</dbReference>
<dbReference type="InterPro" id="IPR011006">
    <property type="entry name" value="CheY-like_superfamily"/>
</dbReference>
<dbReference type="InterPro" id="IPR001789">
    <property type="entry name" value="Sig_transdc_resp-reg_receiver"/>
</dbReference>
<evidence type="ECO:0000313" key="9">
    <source>
        <dbReference type="Proteomes" id="UP000438476"/>
    </source>
</evidence>
<accession>A0A6I4TAA1</accession>
<evidence type="ECO:0000256" key="5">
    <source>
        <dbReference type="PROSITE-ProRule" id="PRU01091"/>
    </source>
</evidence>
<evidence type="ECO:0000259" key="6">
    <source>
        <dbReference type="PROSITE" id="PS50110"/>
    </source>
</evidence>
<dbReference type="RefSeq" id="WP_160737243.1">
    <property type="nucleotide sequence ID" value="NZ_WTYT01000006.1"/>
</dbReference>
<dbReference type="OrthoDB" id="7407049at2"/>
<gene>
    <name evidence="8" type="ORF">GRI91_13625</name>
</gene>
<dbReference type="InterPro" id="IPR036388">
    <property type="entry name" value="WH-like_DNA-bd_sf"/>
</dbReference>
<dbReference type="EMBL" id="WTYT01000006">
    <property type="protein sequence ID" value="MXO66800.1"/>
    <property type="molecule type" value="Genomic_DNA"/>
</dbReference>
<comment type="caution">
    <text evidence="8">The sequence shown here is derived from an EMBL/GenBank/DDBJ whole genome shotgun (WGS) entry which is preliminary data.</text>
</comment>
<dbReference type="SMART" id="SM00448">
    <property type="entry name" value="REC"/>
    <property type="match status" value="1"/>
</dbReference>
<dbReference type="InterPro" id="IPR016032">
    <property type="entry name" value="Sig_transdc_resp-reg_C-effctor"/>
</dbReference>
<dbReference type="Gene3D" id="1.10.10.10">
    <property type="entry name" value="Winged helix-like DNA-binding domain superfamily/Winged helix DNA-binding domain"/>
    <property type="match status" value="1"/>
</dbReference>
<dbReference type="AlphaFoldDB" id="A0A6I4TAA1"/>
<evidence type="ECO:0000256" key="4">
    <source>
        <dbReference type="PROSITE-ProRule" id="PRU00169"/>
    </source>
</evidence>
<reference evidence="8 9" key="1">
    <citation type="submission" date="2019-12" db="EMBL/GenBank/DDBJ databases">
        <title>Genomic-based taxomic classification of the family Erythrobacteraceae.</title>
        <authorList>
            <person name="Xu L."/>
        </authorList>
    </citation>
    <scope>NUCLEOTIDE SEQUENCE [LARGE SCALE GENOMIC DNA]</scope>
    <source>
        <strain evidence="8 9">LMG 29518</strain>
    </source>
</reference>
<dbReference type="PANTHER" id="PTHR48111">
    <property type="entry name" value="REGULATOR OF RPOS"/>
    <property type="match status" value="1"/>
</dbReference>
<dbReference type="GO" id="GO:0032993">
    <property type="term" value="C:protein-DNA complex"/>
    <property type="evidence" value="ECO:0007669"/>
    <property type="project" value="TreeGrafter"/>
</dbReference>
<feature type="modified residue" description="4-aspartylphosphate" evidence="4">
    <location>
        <position position="49"/>
    </location>
</feature>
<evidence type="ECO:0000256" key="3">
    <source>
        <dbReference type="ARBA" id="ARBA00023125"/>
    </source>
</evidence>
<dbReference type="InterPro" id="IPR039420">
    <property type="entry name" value="WalR-like"/>
</dbReference>
<organism evidence="8 9">
    <name type="scientific">Altericroceibacterium endophyticum</name>
    <dbReference type="NCBI Taxonomy" id="1808508"/>
    <lineage>
        <taxon>Bacteria</taxon>
        <taxon>Pseudomonadati</taxon>
        <taxon>Pseudomonadota</taxon>
        <taxon>Alphaproteobacteria</taxon>
        <taxon>Sphingomonadales</taxon>
        <taxon>Erythrobacteraceae</taxon>
        <taxon>Altericroceibacterium</taxon>
    </lineage>
</organism>
<feature type="domain" description="OmpR/PhoB-type" evidence="7">
    <location>
        <begin position="125"/>
        <end position="223"/>
    </location>
</feature>
<dbReference type="SMART" id="SM00862">
    <property type="entry name" value="Trans_reg_C"/>
    <property type="match status" value="1"/>
</dbReference>
<dbReference type="GO" id="GO:0000976">
    <property type="term" value="F:transcription cis-regulatory region binding"/>
    <property type="evidence" value="ECO:0007669"/>
    <property type="project" value="TreeGrafter"/>
</dbReference>
<dbReference type="PROSITE" id="PS51755">
    <property type="entry name" value="OMPR_PHOB"/>
    <property type="match status" value="1"/>
</dbReference>
<dbReference type="SUPFAM" id="SSF46894">
    <property type="entry name" value="C-terminal effector domain of the bipartite response regulators"/>
    <property type="match status" value="1"/>
</dbReference>
<keyword evidence="9" id="KW-1185">Reference proteome</keyword>
<evidence type="ECO:0000256" key="2">
    <source>
        <dbReference type="ARBA" id="ARBA00023012"/>
    </source>
</evidence>
<dbReference type="PROSITE" id="PS50110">
    <property type="entry name" value="RESPONSE_REGULATORY"/>
    <property type="match status" value="1"/>
</dbReference>
<dbReference type="Proteomes" id="UP000438476">
    <property type="component" value="Unassembled WGS sequence"/>
</dbReference>
<keyword evidence="3 5" id="KW-0238">DNA-binding</keyword>
<dbReference type="Pfam" id="PF00072">
    <property type="entry name" value="Response_reg"/>
    <property type="match status" value="1"/>
</dbReference>
<dbReference type="InterPro" id="IPR001867">
    <property type="entry name" value="OmpR/PhoB-type_DNA-bd"/>
</dbReference>
<dbReference type="GO" id="GO:0005829">
    <property type="term" value="C:cytosol"/>
    <property type="evidence" value="ECO:0007669"/>
    <property type="project" value="TreeGrafter"/>
</dbReference>
<dbReference type="GO" id="GO:0000156">
    <property type="term" value="F:phosphorelay response regulator activity"/>
    <property type="evidence" value="ECO:0007669"/>
    <property type="project" value="TreeGrafter"/>
</dbReference>
<dbReference type="Gene3D" id="3.40.50.2300">
    <property type="match status" value="1"/>
</dbReference>
<evidence type="ECO:0000256" key="1">
    <source>
        <dbReference type="ARBA" id="ARBA00022553"/>
    </source>
</evidence>
<evidence type="ECO:0000259" key="7">
    <source>
        <dbReference type="PROSITE" id="PS51755"/>
    </source>
</evidence>
<evidence type="ECO:0000313" key="8">
    <source>
        <dbReference type="EMBL" id="MXO66800.1"/>
    </source>
</evidence>